<dbReference type="Proteomes" id="UP000244005">
    <property type="component" value="Unassembled WGS sequence"/>
</dbReference>
<reference evidence="2" key="1">
    <citation type="journal article" date="2017" name="Cell">
        <title>Insights into land plant evolution garnered from the Marchantia polymorpha genome.</title>
        <authorList>
            <person name="Bowman J.L."/>
            <person name="Kohchi T."/>
            <person name="Yamato K.T."/>
            <person name="Jenkins J."/>
            <person name="Shu S."/>
            <person name="Ishizaki K."/>
            <person name="Yamaoka S."/>
            <person name="Nishihama R."/>
            <person name="Nakamura Y."/>
            <person name="Berger F."/>
            <person name="Adam C."/>
            <person name="Aki S.S."/>
            <person name="Althoff F."/>
            <person name="Araki T."/>
            <person name="Arteaga-Vazquez M.A."/>
            <person name="Balasubrmanian S."/>
            <person name="Barry K."/>
            <person name="Bauer D."/>
            <person name="Boehm C.R."/>
            <person name="Briginshaw L."/>
            <person name="Caballero-Perez J."/>
            <person name="Catarino B."/>
            <person name="Chen F."/>
            <person name="Chiyoda S."/>
            <person name="Chovatia M."/>
            <person name="Davies K.M."/>
            <person name="Delmans M."/>
            <person name="Demura T."/>
            <person name="Dierschke T."/>
            <person name="Dolan L."/>
            <person name="Dorantes-Acosta A.E."/>
            <person name="Eklund D.M."/>
            <person name="Florent S.N."/>
            <person name="Flores-Sandoval E."/>
            <person name="Fujiyama A."/>
            <person name="Fukuzawa H."/>
            <person name="Galik B."/>
            <person name="Grimanelli D."/>
            <person name="Grimwood J."/>
            <person name="Grossniklaus U."/>
            <person name="Hamada T."/>
            <person name="Haseloff J."/>
            <person name="Hetherington A.J."/>
            <person name="Higo A."/>
            <person name="Hirakawa Y."/>
            <person name="Hundley H.N."/>
            <person name="Ikeda Y."/>
            <person name="Inoue K."/>
            <person name="Inoue S.I."/>
            <person name="Ishida S."/>
            <person name="Jia Q."/>
            <person name="Kakita M."/>
            <person name="Kanazawa T."/>
            <person name="Kawai Y."/>
            <person name="Kawashima T."/>
            <person name="Kennedy M."/>
            <person name="Kinose K."/>
            <person name="Kinoshita T."/>
            <person name="Kohara Y."/>
            <person name="Koide E."/>
            <person name="Komatsu K."/>
            <person name="Kopischke S."/>
            <person name="Kubo M."/>
            <person name="Kyozuka J."/>
            <person name="Lagercrantz U."/>
            <person name="Lin S.S."/>
            <person name="Lindquist E."/>
            <person name="Lipzen A.M."/>
            <person name="Lu C.W."/>
            <person name="De Luna E."/>
            <person name="Martienssen R.A."/>
            <person name="Minamino N."/>
            <person name="Mizutani M."/>
            <person name="Mizutani M."/>
            <person name="Mochizuki N."/>
            <person name="Monte I."/>
            <person name="Mosher R."/>
            <person name="Nagasaki H."/>
            <person name="Nakagami H."/>
            <person name="Naramoto S."/>
            <person name="Nishitani K."/>
            <person name="Ohtani M."/>
            <person name="Okamoto T."/>
            <person name="Okumura M."/>
            <person name="Phillips J."/>
            <person name="Pollak B."/>
            <person name="Reinders A."/>
            <person name="Rovekamp M."/>
            <person name="Sano R."/>
            <person name="Sawa S."/>
            <person name="Schmid M.W."/>
            <person name="Shirakawa M."/>
            <person name="Solano R."/>
            <person name="Spunde A."/>
            <person name="Suetsugu N."/>
            <person name="Sugano S."/>
            <person name="Sugiyama A."/>
            <person name="Sun R."/>
            <person name="Suzuki Y."/>
            <person name="Takenaka M."/>
            <person name="Takezawa D."/>
            <person name="Tomogane H."/>
            <person name="Tsuzuki M."/>
            <person name="Ueda T."/>
            <person name="Umeda M."/>
            <person name="Ward J.M."/>
            <person name="Watanabe Y."/>
            <person name="Yazaki K."/>
            <person name="Yokoyama R."/>
            <person name="Yoshitake Y."/>
            <person name="Yotsui I."/>
            <person name="Zachgo S."/>
            <person name="Schmutz J."/>
        </authorList>
    </citation>
    <scope>NUCLEOTIDE SEQUENCE [LARGE SCALE GENOMIC DNA]</scope>
    <source>
        <strain evidence="2">Tak-1</strain>
    </source>
</reference>
<sequence>MMAMAASSTLASALGGRSCLAWKDPCAARAGAPAARNLSVGLRDMTMLTRVRFSSASPQLRVPSASPRILCQASEKDTVSKARKNQMEATELLAELLKTDDVKAIAEKHVESLSQDFFIIASTYLDLAKKEGNLEVVSKLETTLQTALSVKEATLRPEIRLLNQLLRETAEKDRANTIQANLQCLAPDSYFYQLVTRMISDVESQKSNPNRLRLLTQLRMINKETREVAKAMRKKGV</sequence>
<evidence type="ECO:0000313" key="2">
    <source>
        <dbReference type="Proteomes" id="UP000244005"/>
    </source>
</evidence>
<keyword evidence="2" id="KW-1185">Reference proteome</keyword>
<protein>
    <submittedName>
        <fullName evidence="1">Uncharacterized protein</fullName>
    </submittedName>
</protein>
<gene>
    <name evidence="1" type="ORF">MARPO_0055s0076</name>
</gene>
<evidence type="ECO:0000313" key="1">
    <source>
        <dbReference type="EMBL" id="PTQ37813.1"/>
    </source>
</evidence>
<dbReference type="AlphaFoldDB" id="A0A2R6WVD1"/>
<dbReference type="Gramene" id="Mp2g19750.1">
    <property type="protein sequence ID" value="Mp2g19750.1.cds"/>
    <property type="gene ID" value="Mp2g19750"/>
</dbReference>
<organism evidence="1 2">
    <name type="scientific">Marchantia polymorpha</name>
    <name type="common">Common liverwort</name>
    <name type="synonym">Marchantia aquatica</name>
    <dbReference type="NCBI Taxonomy" id="3197"/>
    <lineage>
        <taxon>Eukaryota</taxon>
        <taxon>Viridiplantae</taxon>
        <taxon>Streptophyta</taxon>
        <taxon>Embryophyta</taxon>
        <taxon>Marchantiophyta</taxon>
        <taxon>Marchantiopsida</taxon>
        <taxon>Marchantiidae</taxon>
        <taxon>Marchantiales</taxon>
        <taxon>Marchantiaceae</taxon>
        <taxon>Marchantia</taxon>
    </lineage>
</organism>
<name>A0A2R6WVD1_MARPO</name>
<dbReference type="EMBL" id="KZ772727">
    <property type="protein sequence ID" value="PTQ37813.1"/>
    <property type="molecule type" value="Genomic_DNA"/>
</dbReference>
<dbReference type="OMA" id="QYLRNDS"/>
<accession>A0A2R6WVD1</accession>
<dbReference type="OrthoDB" id="534978at2759"/>
<proteinExistence type="predicted"/>